<feature type="region of interest" description="Disordered" evidence="1">
    <location>
        <begin position="109"/>
        <end position="133"/>
    </location>
</feature>
<reference evidence="2 3" key="1">
    <citation type="submission" date="2024-04" db="EMBL/GenBank/DDBJ databases">
        <title>Phyllosticta paracitricarpa is synonymous to the EU quarantine fungus P. citricarpa based on phylogenomic analyses.</title>
        <authorList>
            <consortium name="Lawrence Berkeley National Laboratory"/>
            <person name="Van ingen-buijs V.A."/>
            <person name="Van westerhoven A.C."/>
            <person name="Haridas S."/>
            <person name="Skiadas P."/>
            <person name="Martin F."/>
            <person name="Groenewald J.Z."/>
            <person name="Crous P.W."/>
            <person name="Seidl M.F."/>
        </authorList>
    </citation>
    <scope>NUCLEOTIDE SEQUENCE [LARGE SCALE GENOMIC DNA]</scope>
    <source>
        <strain evidence="2 3">CPC 17464</strain>
    </source>
</reference>
<proteinExistence type="predicted"/>
<dbReference type="GeneID" id="92034055"/>
<evidence type="ECO:0000313" key="2">
    <source>
        <dbReference type="EMBL" id="KAK7532913.1"/>
    </source>
</evidence>
<keyword evidence="3" id="KW-1185">Reference proteome</keyword>
<dbReference type="Proteomes" id="UP001360953">
    <property type="component" value="Unassembled WGS sequence"/>
</dbReference>
<gene>
    <name evidence="2" type="ORF">J3D65DRAFT_633735</name>
</gene>
<comment type="caution">
    <text evidence="2">The sequence shown here is derived from an EMBL/GenBank/DDBJ whole genome shotgun (WGS) entry which is preliminary data.</text>
</comment>
<name>A0ABR1LCF2_9PEZI</name>
<organism evidence="2 3">
    <name type="scientific">Phyllosticta citribraziliensis</name>
    <dbReference type="NCBI Taxonomy" id="989973"/>
    <lineage>
        <taxon>Eukaryota</taxon>
        <taxon>Fungi</taxon>
        <taxon>Dikarya</taxon>
        <taxon>Ascomycota</taxon>
        <taxon>Pezizomycotina</taxon>
        <taxon>Dothideomycetes</taxon>
        <taxon>Dothideomycetes incertae sedis</taxon>
        <taxon>Botryosphaeriales</taxon>
        <taxon>Phyllostictaceae</taxon>
        <taxon>Phyllosticta</taxon>
    </lineage>
</organism>
<evidence type="ECO:0000256" key="1">
    <source>
        <dbReference type="SAM" id="MobiDB-lite"/>
    </source>
</evidence>
<dbReference type="RefSeq" id="XP_066652306.1">
    <property type="nucleotide sequence ID" value="XM_066801149.1"/>
</dbReference>
<evidence type="ECO:0000313" key="3">
    <source>
        <dbReference type="Proteomes" id="UP001360953"/>
    </source>
</evidence>
<feature type="non-terminal residue" evidence="2">
    <location>
        <position position="1"/>
    </location>
</feature>
<sequence>GEARRGEAPLLALMYVLCVWPGERSDGRALGEERRGDQRREEERYRRRGEGVLAFQSTNPCIKQEKGVTGVTEREYAHIADDVVPSPKADCRQCVLDWGKNFIRRLPNGTPSVDSDRRARGEEADDDKPRIESERDAWRRCDGLVRYALDELVL</sequence>
<feature type="compositionally biased region" description="Basic and acidic residues" evidence="1">
    <location>
        <begin position="114"/>
        <end position="133"/>
    </location>
</feature>
<protein>
    <submittedName>
        <fullName evidence="2">Uncharacterized protein</fullName>
    </submittedName>
</protein>
<accession>A0ABR1LCF2</accession>
<dbReference type="EMBL" id="JBBPEH010000010">
    <property type="protein sequence ID" value="KAK7532913.1"/>
    <property type="molecule type" value="Genomic_DNA"/>
</dbReference>